<accession>A0ABW0GVG2</accession>
<gene>
    <name evidence="2" type="ORF">ACFPJ6_15435</name>
</gene>
<proteinExistence type="predicted"/>
<name>A0ABW0GVG2_9MICO</name>
<protein>
    <submittedName>
        <fullName evidence="2">Uncharacterized protein</fullName>
    </submittedName>
</protein>
<keyword evidence="3" id="KW-1185">Reference proteome</keyword>
<evidence type="ECO:0000256" key="1">
    <source>
        <dbReference type="SAM" id="MobiDB-lite"/>
    </source>
</evidence>
<dbReference type="EMBL" id="JBHSLD010000014">
    <property type="protein sequence ID" value="MFC5382161.1"/>
    <property type="molecule type" value="Genomic_DNA"/>
</dbReference>
<dbReference type="Proteomes" id="UP001596122">
    <property type="component" value="Unassembled WGS sequence"/>
</dbReference>
<dbReference type="RefSeq" id="WP_340269695.1">
    <property type="nucleotide sequence ID" value="NZ_JBBEOG010000005.1"/>
</dbReference>
<evidence type="ECO:0000313" key="2">
    <source>
        <dbReference type="EMBL" id="MFC5382161.1"/>
    </source>
</evidence>
<reference evidence="3" key="1">
    <citation type="journal article" date="2019" name="Int. J. Syst. Evol. Microbiol.">
        <title>The Global Catalogue of Microorganisms (GCM) 10K type strain sequencing project: providing services to taxonomists for standard genome sequencing and annotation.</title>
        <authorList>
            <consortium name="The Broad Institute Genomics Platform"/>
            <consortium name="The Broad Institute Genome Sequencing Center for Infectious Disease"/>
            <person name="Wu L."/>
            <person name="Ma J."/>
        </authorList>
    </citation>
    <scope>NUCLEOTIDE SEQUENCE [LARGE SCALE GENOMIC DNA]</scope>
    <source>
        <strain evidence="3">CCUG 43114</strain>
    </source>
</reference>
<evidence type="ECO:0000313" key="3">
    <source>
        <dbReference type="Proteomes" id="UP001596122"/>
    </source>
</evidence>
<feature type="region of interest" description="Disordered" evidence="1">
    <location>
        <begin position="1"/>
        <end position="21"/>
    </location>
</feature>
<comment type="caution">
    <text evidence="2">The sequence shown here is derived from an EMBL/GenBank/DDBJ whole genome shotgun (WGS) entry which is preliminary data.</text>
</comment>
<organism evidence="2 3">
    <name type="scientific">Aquipuribacter nitratireducens</name>
    <dbReference type="NCBI Taxonomy" id="650104"/>
    <lineage>
        <taxon>Bacteria</taxon>
        <taxon>Bacillati</taxon>
        <taxon>Actinomycetota</taxon>
        <taxon>Actinomycetes</taxon>
        <taxon>Micrococcales</taxon>
        <taxon>Intrasporangiaceae</taxon>
        <taxon>Aquipuribacter</taxon>
    </lineage>
</organism>
<sequence length="124" mass="13135">MSTTAGTAGAPPSECSAWQATRTPPIAAGALDSVELLRFETSDAITLAEDVLDKTRALQTWLRSLPERHASADLPGPPIDDEVRAVAGADLSTDAVEWLLLALDELAGRLEAESQPLTNKGRRS</sequence>